<evidence type="ECO:0000313" key="2">
    <source>
        <dbReference type="EMBL" id="ORX80570.1"/>
    </source>
</evidence>
<accession>A0A1Y1X433</accession>
<proteinExistence type="predicted"/>
<organism evidence="2 3">
    <name type="scientific">Anaeromyces robustus</name>
    <dbReference type="NCBI Taxonomy" id="1754192"/>
    <lineage>
        <taxon>Eukaryota</taxon>
        <taxon>Fungi</taxon>
        <taxon>Fungi incertae sedis</taxon>
        <taxon>Chytridiomycota</taxon>
        <taxon>Chytridiomycota incertae sedis</taxon>
        <taxon>Neocallimastigomycetes</taxon>
        <taxon>Neocallimastigales</taxon>
        <taxon>Neocallimastigaceae</taxon>
        <taxon>Anaeromyces</taxon>
    </lineage>
</organism>
<reference evidence="2 3" key="1">
    <citation type="submission" date="2016-08" db="EMBL/GenBank/DDBJ databases">
        <title>A Parts List for Fungal Cellulosomes Revealed by Comparative Genomics.</title>
        <authorList>
            <consortium name="DOE Joint Genome Institute"/>
            <person name="Haitjema C.H."/>
            <person name="Gilmore S.P."/>
            <person name="Henske J.K."/>
            <person name="Solomon K.V."/>
            <person name="De Groot R."/>
            <person name="Kuo A."/>
            <person name="Mondo S.J."/>
            <person name="Salamov A.A."/>
            <person name="Labutti K."/>
            <person name="Zhao Z."/>
            <person name="Chiniquy J."/>
            <person name="Barry K."/>
            <person name="Brewer H.M."/>
            <person name="Purvine S.O."/>
            <person name="Wright A.T."/>
            <person name="Boxma B."/>
            <person name="Van Alen T."/>
            <person name="Hackstein J.H."/>
            <person name="Baker S.E."/>
            <person name="Grigoriev I.V."/>
            <person name="O'Malley M.A."/>
        </authorList>
    </citation>
    <scope>NUCLEOTIDE SEQUENCE [LARGE SCALE GENOMIC DNA]</scope>
    <source>
        <strain evidence="2 3">S4</strain>
    </source>
</reference>
<sequence>MIILKILLISILCLLLLSTVCFSYNIKEYNSTVKNIKKSNDDLYKEWNNSKEKERYEKIRAQYNKIYSFDKIPEKASNYEEQYNNILKKRDNNKVVNINITKSNYPRFYEILYNNTLEGHELFINFSESKYSGAFNEDHLELPATISVFKNITFYSEKSTIIDLAKLKEFSWFINFNFGANVQEKIYLKFYNITFKNYPNYPYLLYIFYLTTLTDNYQLYFENCKFINVKNVILNAFSCTSATQNEPQVLMNNCYFE</sequence>
<keyword evidence="1" id="KW-0732">Signal</keyword>
<dbReference type="OrthoDB" id="10531021at2759"/>
<evidence type="ECO:0000313" key="3">
    <source>
        <dbReference type="Proteomes" id="UP000193944"/>
    </source>
</evidence>
<feature type="signal peptide" evidence="1">
    <location>
        <begin position="1"/>
        <end position="23"/>
    </location>
</feature>
<reference evidence="2 3" key="2">
    <citation type="submission" date="2016-08" db="EMBL/GenBank/DDBJ databases">
        <title>Pervasive Adenine N6-methylation of Active Genes in Fungi.</title>
        <authorList>
            <consortium name="DOE Joint Genome Institute"/>
            <person name="Mondo S.J."/>
            <person name="Dannebaum R.O."/>
            <person name="Kuo R.C."/>
            <person name="Labutti K."/>
            <person name="Haridas S."/>
            <person name="Kuo A."/>
            <person name="Salamov A."/>
            <person name="Ahrendt S.R."/>
            <person name="Lipzen A."/>
            <person name="Sullivan W."/>
            <person name="Andreopoulos W.B."/>
            <person name="Clum A."/>
            <person name="Lindquist E."/>
            <person name="Daum C."/>
            <person name="Ramamoorthy G.K."/>
            <person name="Gryganskyi A."/>
            <person name="Culley D."/>
            <person name="Magnuson J.K."/>
            <person name="James T.Y."/>
            <person name="O'Malley M.A."/>
            <person name="Stajich J.E."/>
            <person name="Spatafora J.W."/>
            <person name="Visel A."/>
            <person name="Grigoriev I.V."/>
        </authorList>
    </citation>
    <scope>NUCLEOTIDE SEQUENCE [LARGE SCALE GENOMIC DNA]</scope>
    <source>
        <strain evidence="2 3">S4</strain>
    </source>
</reference>
<feature type="chain" id="PRO_5012124005" evidence="1">
    <location>
        <begin position="24"/>
        <end position="257"/>
    </location>
</feature>
<keyword evidence="3" id="KW-1185">Reference proteome</keyword>
<name>A0A1Y1X433_9FUNG</name>
<dbReference type="EMBL" id="MCFG01000141">
    <property type="protein sequence ID" value="ORX80570.1"/>
    <property type="molecule type" value="Genomic_DNA"/>
</dbReference>
<protein>
    <submittedName>
        <fullName evidence="2">Uncharacterized protein</fullName>
    </submittedName>
</protein>
<comment type="caution">
    <text evidence="2">The sequence shown here is derived from an EMBL/GenBank/DDBJ whole genome shotgun (WGS) entry which is preliminary data.</text>
</comment>
<dbReference type="Proteomes" id="UP000193944">
    <property type="component" value="Unassembled WGS sequence"/>
</dbReference>
<gene>
    <name evidence="2" type="ORF">BCR32DRAFT_20527</name>
</gene>
<evidence type="ECO:0000256" key="1">
    <source>
        <dbReference type="SAM" id="SignalP"/>
    </source>
</evidence>
<dbReference type="AlphaFoldDB" id="A0A1Y1X433"/>